<keyword evidence="3 6" id="KW-0663">Pyridoxal phosphate</keyword>
<proteinExistence type="inferred from homology"/>
<dbReference type="Proteomes" id="UP000233293">
    <property type="component" value="Unassembled WGS sequence"/>
</dbReference>
<comment type="catalytic activity">
    <reaction evidence="5">
        <text>L,L-cystathionine + H2O = L-homocysteine + pyruvate + NH4(+)</text>
        <dbReference type="Rhea" id="RHEA:13965"/>
        <dbReference type="ChEBI" id="CHEBI:15361"/>
        <dbReference type="ChEBI" id="CHEBI:15377"/>
        <dbReference type="ChEBI" id="CHEBI:28938"/>
        <dbReference type="ChEBI" id="CHEBI:58161"/>
        <dbReference type="ChEBI" id="CHEBI:58199"/>
    </reaction>
</comment>
<dbReference type="NCBIfam" id="TIGR01324">
    <property type="entry name" value="cysta_beta_ly_B"/>
    <property type="match status" value="1"/>
</dbReference>
<evidence type="ECO:0000313" key="8">
    <source>
        <dbReference type="EMBL" id="PKU26534.1"/>
    </source>
</evidence>
<dbReference type="GO" id="GO:0019450">
    <property type="term" value="P:L-cysteine catabolic process to pyruvate"/>
    <property type="evidence" value="ECO:0007669"/>
    <property type="project" value="TreeGrafter"/>
</dbReference>
<name>A0A2N3Q1K6_9PROT</name>
<comment type="similarity">
    <text evidence="2 7">Belongs to the trans-sulfuration enzymes family.</text>
</comment>
<reference evidence="9" key="1">
    <citation type="submission" date="2017-12" db="EMBL/GenBank/DDBJ databases">
        <title>Draft genome sequence of Telmatospirillum siberiense 26-4b1T, an acidotolerant peatland alphaproteobacterium potentially involved in sulfur cycling.</title>
        <authorList>
            <person name="Hausmann B."/>
            <person name="Pjevac P."/>
            <person name="Schreck K."/>
            <person name="Herbold C.W."/>
            <person name="Daims H."/>
            <person name="Wagner M."/>
            <person name="Pester M."/>
            <person name="Loy A."/>
        </authorList>
    </citation>
    <scope>NUCLEOTIDE SEQUENCE [LARGE SCALE GENOMIC DNA]</scope>
    <source>
        <strain evidence="9">26-4b1</strain>
    </source>
</reference>
<dbReference type="Pfam" id="PF01053">
    <property type="entry name" value="Cys_Met_Meta_PP"/>
    <property type="match status" value="1"/>
</dbReference>
<evidence type="ECO:0000313" key="9">
    <source>
        <dbReference type="Proteomes" id="UP000233293"/>
    </source>
</evidence>
<dbReference type="AlphaFoldDB" id="A0A2N3Q1K6"/>
<comment type="caution">
    <text evidence="8">The sequence shown here is derived from an EMBL/GenBank/DDBJ whole genome shotgun (WGS) entry which is preliminary data.</text>
</comment>
<sequence>MNDKTLLTRLVHSGRHSPVEGGIPVNPPVVRMSTVLFDSVAHMQDIRARRGSERLLSYGARGNVTGFALEDLITELEGGYRTRLFPTGLAAIAQMFIALLEPGDHLLIGDSVYDPVRNFARHFFDRFGIRYDYFAADGHDLEEKILPSTRMIYLECPGSVVYELCDLPKIAAIARPRGILVAADNSWGAGVLYRPLALGADISVSAATKYLGGHADVMMGAATCTEALWPRLGACCDAMGVAVSPDDSWLVLRGARSLAARLQMHQEHALQVAKWLQNHEAVEAVFCPALPEHPGHALWRRDFSGTNGLISVSLKDRSRQTAADVIDRLELFGIGASWGGFESLATLSEMTAIRSVTDWRECPAVIRLHIGLEDPSALIADLARTLALVPRRAKAEAL</sequence>
<evidence type="ECO:0000256" key="6">
    <source>
        <dbReference type="PIRSR" id="PIRSR001434-2"/>
    </source>
</evidence>
<dbReference type="PIRSF" id="PIRSF001434">
    <property type="entry name" value="CGS"/>
    <property type="match status" value="1"/>
</dbReference>
<accession>A0A2N3Q1K6</accession>
<dbReference type="Gene3D" id="3.40.640.10">
    <property type="entry name" value="Type I PLP-dependent aspartate aminotransferase-like (Major domain)"/>
    <property type="match status" value="1"/>
</dbReference>
<dbReference type="EMBL" id="PIUM01000001">
    <property type="protein sequence ID" value="PKU26534.1"/>
    <property type="molecule type" value="Genomic_DNA"/>
</dbReference>
<feature type="modified residue" description="N6-(pyridoxal phosphate)lysine" evidence="6">
    <location>
        <position position="209"/>
    </location>
</feature>
<evidence type="ECO:0000256" key="1">
    <source>
        <dbReference type="ARBA" id="ARBA00001933"/>
    </source>
</evidence>
<dbReference type="InterPro" id="IPR006233">
    <property type="entry name" value="Cys_b_lyase_bac"/>
</dbReference>
<gene>
    <name evidence="8" type="primary">metC</name>
    <name evidence="8" type="ORF">CWS72_01440</name>
</gene>
<dbReference type="GO" id="GO:0030170">
    <property type="term" value="F:pyridoxal phosphate binding"/>
    <property type="evidence" value="ECO:0007669"/>
    <property type="project" value="InterPro"/>
</dbReference>
<dbReference type="PANTHER" id="PTHR43500:SF1">
    <property type="entry name" value="CYSTATHIONINE BETA-LYASE-RELATED"/>
    <property type="match status" value="1"/>
</dbReference>
<evidence type="ECO:0000256" key="5">
    <source>
        <dbReference type="ARBA" id="ARBA00047517"/>
    </source>
</evidence>
<dbReference type="GO" id="GO:0019346">
    <property type="term" value="P:transsulfuration"/>
    <property type="evidence" value="ECO:0007669"/>
    <property type="project" value="InterPro"/>
</dbReference>
<dbReference type="SUPFAM" id="SSF53383">
    <property type="entry name" value="PLP-dependent transferases"/>
    <property type="match status" value="1"/>
</dbReference>
<evidence type="ECO:0000256" key="4">
    <source>
        <dbReference type="ARBA" id="ARBA00023239"/>
    </source>
</evidence>
<dbReference type="OrthoDB" id="9790858at2"/>
<dbReference type="RefSeq" id="WP_101248766.1">
    <property type="nucleotide sequence ID" value="NZ_PIUM01000001.1"/>
</dbReference>
<protein>
    <submittedName>
        <fullName evidence="8">Cystathionine beta-lyase</fullName>
    </submittedName>
</protein>
<evidence type="ECO:0000256" key="2">
    <source>
        <dbReference type="ARBA" id="ARBA00009077"/>
    </source>
</evidence>
<dbReference type="Gene3D" id="3.90.1150.10">
    <property type="entry name" value="Aspartate Aminotransferase, domain 1"/>
    <property type="match status" value="1"/>
</dbReference>
<evidence type="ECO:0000256" key="3">
    <source>
        <dbReference type="ARBA" id="ARBA00022898"/>
    </source>
</evidence>
<dbReference type="InterPro" id="IPR000277">
    <property type="entry name" value="Cys/Met-Metab_PyrdxlP-dep_enz"/>
</dbReference>
<dbReference type="InterPro" id="IPR015421">
    <property type="entry name" value="PyrdxlP-dep_Trfase_major"/>
</dbReference>
<keyword evidence="4 8" id="KW-0456">Lyase</keyword>
<comment type="cofactor">
    <cofactor evidence="1 7">
        <name>pyridoxal 5'-phosphate</name>
        <dbReference type="ChEBI" id="CHEBI:597326"/>
    </cofactor>
</comment>
<dbReference type="InterPro" id="IPR015424">
    <property type="entry name" value="PyrdxlP-dep_Trfase"/>
</dbReference>
<keyword evidence="9" id="KW-1185">Reference proteome</keyword>
<dbReference type="PANTHER" id="PTHR43500">
    <property type="entry name" value="CYSTATHIONINE BETA-LYASE-RELATED"/>
    <property type="match status" value="1"/>
</dbReference>
<dbReference type="GO" id="GO:0047804">
    <property type="term" value="F:cysteine-S-conjugate beta-lyase activity"/>
    <property type="evidence" value="ECO:0007669"/>
    <property type="project" value="InterPro"/>
</dbReference>
<evidence type="ECO:0000256" key="7">
    <source>
        <dbReference type="RuleBase" id="RU362118"/>
    </source>
</evidence>
<dbReference type="InterPro" id="IPR015422">
    <property type="entry name" value="PyrdxlP-dep_Trfase_small"/>
</dbReference>
<organism evidence="8 9">
    <name type="scientific">Telmatospirillum siberiense</name>
    <dbReference type="NCBI Taxonomy" id="382514"/>
    <lineage>
        <taxon>Bacteria</taxon>
        <taxon>Pseudomonadati</taxon>
        <taxon>Pseudomonadota</taxon>
        <taxon>Alphaproteobacteria</taxon>
        <taxon>Rhodospirillales</taxon>
        <taxon>Rhodospirillaceae</taxon>
        <taxon>Telmatospirillum</taxon>
    </lineage>
</organism>